<dbReference type="SUPFAM" id="SSF53067">
    <property type="entry name" value="Actin-like ATPase domain"/>
    <property type="match status" value="1"/>
</dbReference>
<evidence type="ECO:0000313" key="10">
    <source>
        <dbReference type="Proteomes" id="UP000664545"/>
    </source>
</evidence>
<dbReference type="Proteomes" id="UP000664545">
    <property type="component" value="Unassembled WGS sequence"/>
</dbReference>
<proteinExistence type="predicted"/>
<reference evidence="9" key="1">
    <citation type="submission" date="2021-02" db="EMBL/GenBank/DDBJ databases">
        <title>Abyssanaerobacter marinus gen.nov., sp., nov, anaerobic bacterium isolated from the Onnuri vent field of Indian Ocean and suggestion of Mogibacteriaceae fam. nov., and proposal of reclassification of ambiguous this family's genus member.</title>
        <authorList>
            <person name="Kim Y.J."/>
            <person name="Yang J.-A."/>
        </authorList>
    </citation>
    <scope>NUCLEOTIDE SEQUENCE</scope>
    <source>
        <strain evidence="9">DSM 2634</strain>
    </source>
</reference>
<dbReference type="EMBL" id="JAFJZZ010000001">
    <property type="protein sequence ID" value="MBN7772524.1"/>
    <property type="molecule type" value="Genomic_DNA"/>
</dbReference>
<sequence length="327" mass="36069">MDKGCVLGIDTSNYKTSLAVVDRSGKIIKDARTLLAVKQGTRGLRQSEAFFQHIENFPNLINQVFEKTLSSQIAAVAVSDKPRPIEGSYMPCFKAGISFAQSIAKILQVPVYCFSHQEGHIEAVKAYSHFNNEDTVLAWHLSGGTCELLKVDNHLIEIIGGSKDISFGQVLDRIGVLYGLNFPCGEAMDVKVCGLRNEFIVNREQERLTKIKLDGLSFNLSGVETQCARWIQSENDRSGEFIPDWKLIKELFDQIADCIILTTQKASEKTGIRNVIFAGGVSSSKYISERIIKAFENTAVQIDFGNQELASDNAVGVALLGGKSLWL</sequence>
<evidence type="ECO:0000256" key="5">
    <source>
        <dbReference type="ARBA" id="ARBA00023004"/>
    </source>
</evidence>
<dbReference type="RefSeq" id="WP_206581324.1">
    <property type="nucleotide sequence ID" value="NZ_JAFJZZ010000001.1"/>
</dbReference>
<protein>
    <recommendedName>
        <fullName evidence="1">N(6)-L-threonylcarbamoyladenine synthase</fullName>
        <ecNumber evidence="1">2.3.1.234</ecNumber>
    </recommendedName>
</protein>
<dbReference type="InterPro" id="IPR043129">
    <property type="entry name" value="ATPase_NBD"/>
</dbReference>
<organism evidence="9 10">
    <name type="scientific">Clostridium aminobutyricum</name>
    <dbReference type="NCBI Taxonomy" id="33953"/>
    <lineage>
        <taxon>Bacteria</taxon>
        <taxon>Bacillati</taxon>
        <taxon>Bacillota</taxon>
        <taxon>Clostridia</taxon>
        <taxon>Eubacteriales</taxon>
        <taxon>Clostridiaceae</taxon>
        <taxon>Clostridium</taxon>
    </lineage>
</organism>
<dbReference type="PANTHER" id="PTHR11735">
    <property type="entry name" value="TRNA N6-ADENOSINE THREONYLCARBAMOYLTRANSFERASE"/>
    <property type="match status" value="1"/>
</dbReference>
<dbReference type="PRINTS" id="PR00789">
    <property type="entry name" value="OSIALOPTASE"/>
</dbReference>
<evidence type="ECO:0000256" key="4">
    <source>
        <dbReference type="ARBA" id="ARBA00022723"/>
    </source>
</evidence>
<gene>
    <name evidence="9" type="ORF">JYB65_04045</name>
</gene>
<keyword evidence="6" id="KW-0012">Acyltransferase</keyword>
<accession>A0A939D6Q0</accession>
<comment type="caution">
    <text evidence="9">The sequence shown here is derived from an EMBL/GenBank/DDBJ whole genome shotgun (WGS) entry which is preliminary data.</text>
</comment>
<dbReference type="PANTHER" id="PTHR11735:SF6">
    <property type="entry name" value="TRNA N6-ADENOSINE THREONYLCARBAMOYLTRANSFERASE, MITOCHONDRIAL"/>
    <property type="match status" value="1"/>
</dbReference>
<dbReference type="Gene3D" id="3.30.420.40">
    <property type="match status" value="2"/>
</dbReference>
<dbReference type="GO" id="GO:0061711">
    <property type="term" value="F:tRNA N(6)-L-threonylcarbamoyladenine synthase activity"/>
    <property type="evidence" value="ECO:0007669"/>
    <property type="project" value="UniProtKB-EC"/>
</dbReference>
<evidence type="ECO:0000256" key="3">
    <source>
        <dbReference type="ARBA" id="ARBA00022694"/>
    </source>
</evidence>
<evidence type="ECO:0000256" key="7">
    <source>
        <dbReference type="ARBA" id="ARBA00048117"/>
    </source>
</evidence>
<keyword evidence="4" id="KW-0479">Metal-binding</keyword>
<name>A0A939D6Q0_CLOAM</name>
<dbReference type="EC" id="2.3.1.234" evidence="1"/>
<comment type="catalytic activity">
    <reaction evidence="7">
        <text>L-threonylcarbamoyladenylate + adenosine(37) in tRNA = N(6)-L-threonylcarbamoyladenosine(37) in tRNA + AMP + H(+)</text>
        <dbReference type="Rhea" id="RHEA:37059"/>
        <dbReference type="Rhea" id="RHEA-COMP:10162"/>
        <dbReference type="Rhea" id="RHEA-COMP:10163"/>
        <dbReference type="ChEBI" id="CHEBI:15378"/>
        <dbReference type="ChEBI" id="CHEBI:73682"/>
        <dbReference type="ChEBI" id="CHEBI:74411"/>
        <dbReference type="ChEBI" id="CHEBI:74418"/>
        <dbReference type="ChEBI" id="CHEBI:456215"/>
        <dbReference type="EC" id="2.3.1.234"/>
    </reaction>
</comment>
<dbReference type="Pfam" id="PF00814">
    <property type="entry name" value="TsaD"/>
    <property type="match status" value="1"/>
</dbReference>
<evidence type="ECO:0000256" key="1">
    <source>
        <dbReference type="ARBA" id="ARBA00012156"/>
    </source>
</evidence>
<feature type="domain" description="Gcp-like" evidence="8">
    <location>
        <begin position="48"/>
        <end position="317"/>
    </location>
</feature>
<dbReference type="InterPro" id="IPR000905">
    <property type="entry name" value="Gcp-like_dom"/>
</dbReference>
<dbReference type="AlphaFoldDB" id="A0A939D6Q0"/>
<dbReference type="GO" id="GO:0046872">
    <property type="term" value="F:metal ion binding"/>
    <property type="evidence" value="ECO:0007669"/>
    <property type="project" value="UniProtKB-KW"/>
</dbReference>
<keyword evidence="5" id="KW-0408">Iron</keyword>
<evidence type="ECO:0000256" key="2">
    <source>
        <dbReference type="ARBA" id="ARBA00022679"/>
    </source>
</evidence>
<evidence type="ECO:0000256" key="6">
    <source>
        <dbReference type="ARBA" id="ARBA00023315"/>
    </source>
</evidence>
<dbReference type="InterPro" id="IPR017861">
    <property type="entry name" value="KAE1/TsaD"/>
</dbReference>
<evidence type="ECO:0000313" key="9">
    <source>
        <dbReference type="EMBL" id="MBN7772524.1"/>
    </source>
</evidence>
<evidence type="ECO:0000259" key="8">
    <source>
        <dbReference type="Pfam" id="PF00814"/>
    </source>
</evidence>
<keyword evidence="9" id="KW-0238">DNA-binding</keyword>
<keyword evidence="2" id="KW-0808">Transferase</keyword>
<dbReference type="GO" id="GO:0008033">
    <property type="term" value="P:tRNA processing"/>
    <property type="evidence" value="ECO:0007669"/>
    <property type="project" value="UniProtKB-KW"/>
</dbReference>
<dbReference type="GO" id="GO:0003677">
    <property type="term" value="F:DNA binding"/>
    <property type="evidence" value="ECO:0007669"/>
    <property type="project" value="UniProtKB-KW"/>
</dbReference>
<keyword evidence="10" id="KW-1185">Reference proteome</keyword>
<keyword evidence="3" id="KW-0819">tRNA processing</keyword>